<keyword evidence="6 7" id="KW-0472">Membrane</keyword>
<feature type="transmembrane region" description="Helical" evidence="7">
    <location>
        <begin position="304"/>
        <end position="323"/>
    </location>
</feature>
<evidence type="ECO:0000256" key="7">
    <source>
        <dbReference type="SAM" id="Phobius"/>
    </source>
</evidence>
<feature type="transmembrane region" description="Helical" evidence="7">
    <location>
        <begin position="147"/>
        <end position="168"/>
    </location>
</feature>
<feature type="transmembrane region" description="Helical" evidence="7">
    <location>
        <begin position="206"/>
        <end position="228"/>
    </location>
</feature>
<evidence type="ECO:0000313" key="9">
    <source>
        <dbReference type="Proteomes" id="UP000306477"/>
    </source>
</evidence>
<gene>
    <name evidence="8" type="ORF">E1I69_13625</name>
</gene>
<dbReference type="GO" id="GO:0005886">
    <property type="term" value="C:plasma membrane"/>
    <property type="evidence" value="ECO:0007669"/>
    <property type="project" value="UniProtKB-SubCell"/>
</dbReference>
<keyword evidence="9" id="KW-1185">Reference proteome</keyword>
<dbReference type="OrthoDB" id="9811391at2"/>
<feature type="transmembrane region" description="Helical" evidence="7">
    <location>
        <begin position="240"/>
        <end position="259"/>
    </location>
</feature>
<feature type="transmembrane region" description="Helical" evidence="7">
    <location>
        <begin position="57"/>
        <end position="75"/>
    </location>
</feature>
<dbReference type="EMBL" id="SLUB01000024">
    <property type="protein sequence ID" value="THE11801.1"/>
    <property type="molecule type" value="Genomic_DNA"/>
</dbReference>
<organism evidence="8 9">
    <name type="scientific">Bacillus timonensis</name>
    <dbReference type="NCBI Taxonomy" id="1033734"/>
    <lineage>
        <taxon>Bacteria</taxon>
        <taxon>Bacillati</taxon>
        <taxon>Bacillota</taxon>
        <taxon>Bacilli</taxon>
        <taxon>Bacillales</taxon>
        <taxon>Bacillaceae</taxon>
        <taxon>Bacillus</taxon>
    </lineage>
</organism>
<dbReference type="PANTHER" id="PTHR30106:SF1">
    <property type="entry name" value="UPF0324 MEMBRANE PROTEIN FN0533"/>
    <property type="match status" value="1"/>
</dbReference>
<evidence type="ECO:0000256" key="6">
    <source>
        <dbReference type="ARBA" id="ARBA00023136"/>
    </source>
</evidence>
<feature type="transmembrane region" description="Helical" evidence="7">
    <location>
        <begin position="271"/>
        <end position="292"/>
    </location>
</feature>
<keyword evidence="5 7" id="KW-1133">Transmembrane helix</keyword>
<feature type="transmembrane region" description="Helical" evidence="7">
    <location>
        <begin position="87"/>
        <end position="110"/>
    </location>
</feature>
<evidence type="ECO:0000256" key="4">
    <source>
        <dbReference type="ARBA" id="ARBA00022692"/>
    </source>
</evidence>
<keyword evidence="3" id="KW-1003">Cell membrane</keyword>
<dbReference type="Pfam" id="PF03601">
    <property type="entry name" value="Cons_hypoth698"/>
    <property type="match status" value="1"/>
</dbReference>
<evidence type="ECO:0000256" key="1">
    <source>
        <dbReference type="ARBA" id="ARBA00004651"/>
    </source>
</evidence>
<keyword evidence="4 7" id="KW-0812">Transmembrane</keyword>
<evidence type="ECO:0000256" key="3">
    <source>
        <dbReference type="ARBA" id="ARBA00022475"/>
    </source>
</evidence>
<dbReference type="Proteomes" id="UP000306477">
    <property type="component" value="Unassembled WGS sequence"/>
</dbReference>
<accession>A0A4S3PQ79</accession>
<feature type="transmembrane region" description="Helical" evidence="7">
    <location>
        <begin position="116"/>
        <end position="135"/>
    </location>
</feature>
<evidence type="ECO:0000313" key="8">
    <source>
        <dbReference type="EMBL" id="THE11801.1"/>
    </source>
</evidence>
<dbReference type="PANTHER" id="PTHR30106">
    <property type="entry name" value="INNER MEMBRANE PROTEIN YEIH-RELATED"/>
    <property type="match status" value="1"/>
</dbReference>
<reference evidence="8 9" key="1">
    <citation type="journal article" date="2019" name="Indoor Air">
        <title>Impacts of indoor surface finishes on bacterial viability.</title>
        <authorList>
            <person name="Hu J."/>
            <person name="Maamar S.B."/>
            <person name="Glawe A.J."/>
            <person name="Gottel N."/>
            <person name="Gilbert J.A."/>
            <person name="Hartmann E.M."/>
        </authorList>
    </citation>
    <scope>NUCLEOTIDE SEQUENCE [LARGE SCALE GENOMIC DNA]</scope>
    <source>
        <strain evidence="8 9">AF060A6</strain>
    </source>
</reference>
<evidence type="ECO:0000256" key="5">
    <source>
        <dbReference type="ARBA" id="ARBA00022989"/>
    </source>
</evidence>
<feature type="transmembrane region" description="Helical" evidence="7">
    <location>
        <begin position="35"/>
        <end position="51"/>
    </location>
</feature>
<sequence>MLRMKHVRNADLQVSQPYEKKSFLFDYTLSLRNKLPGIALVFIIGVLANSLGKDFPLIGGAVIAIIIGILVRNFLHIPAVYTEGISYTLKTLLKTAIVLLGFGLSYASIFQLGYEAVLLVIIAVLSGIVFTFILAKLFKLEGNIPILVSLGTAICGATAIVTSSPIIRAKEEETAYAINTIFAYNVLAVLFYPLLGQLFSMPDNIFGMWAGVAIHDTSSVVAAGYSYSSAAGDTSVVIKLIRTLMLVPVMLILSIFISMKSKESKTNKVKISKIFPTFILFFAGAVAINTIFSLPTSFTSVTDGVAKFLILMVMASVGLGTDFKKIKSVGLRPLFVGLISSIMMGILTLTIILMLY</sequence>
<comment type="subcellular location">
    <subcellularLocation>
        <location evidence="1">Cell membrane</location>
        <topology evidence="1">Multi-pass membrane protein</topology>
    </subcellularLocation>
</comment>
<dbReference type="AlphaFoldDB" id="A0A4S3PQ79"/>
<evidence type="ECO:0000256" key="2">
    <source>
        <dbReference type="ARBA" id="ARBA00007977"/>
    </source>
</evidence>
<proteinExistence type="inferred from homology"/>
<comment type="similarity">
    <text evidence="2">Belongs to the UPF0324 family.</text>
</comment>
<dbReference type="InterPro" id="IPR018383">
    <property type="entry name" value="UPF0324_pro"/>
</dbReference>
<feature type="transmembrane region" description="Helical" evidence="7">
    <location>
        <begin position="174"/>
        <end position="194"/>
    </location>
</feature>
<comment type="caution">
    <text evidence="8">The sequence shown here is derived from an EMBL/GenBank/DDBJ whole genome shotgun (WGS) entry which is preliminary data.</text>
</comment>
<feature type="transmembrane region" description="Helical" evidence="7">
    <location>
        <begin position="335"/>
        <end position="355"/>
    </location>
</feature>
<protein>
    <submittedName>
        <fullName evidence="8">Putative sulfate exporter family transporter</fullName>
    </submittedName>
</protein>
<name>A0A4S3PQ79_9BACI</name>